<evidence type="ECO:0008006" key="3">
    <source>
        <dbReference type="Google" id="ProtNLM"/>
    </source>
</evidence>
<organism evidence="1 2">
    <name type="scientific">Thioclava kandeliae</name>
    <dbReference type="NCBI Taxonomy" id="3070818"/>
    <lineage>
        <taxon>Bacteria</taxon>
        <taxon>Pseudomonadati</taxon>
        <taxon>Pseudomonadota</taxon>
        <taxon>Alphaproteobacteria</taxon>
        <taxon>Rhodobacterales</taxon>
        <taxon>Paracoccaceae</taxon>
        <taxon>Thioclava</taxon>
    </lineage>
</organism>
<protein>
    <recommendedName>
        <fullName evidence="3">Phosphomannomutase</fullName>
    </recommendedName>
</protein>
<name>A0ABV1SL01_9RHOB</name>
<reference evidence="1 2" key="1">
    <citation type="submission" date="2024-06" db="EMBL/GenBank/DDBJ databases">
        <title>Thioclava kandeliae sp. nov. from a rhizosphere soil sample of Kandelia candel in a mangrove.</title>
        <authorList>
            <person name="Mu T."/>
        </authorList>
    </citation>
    <scope>NUCLEOTIDE SEQUENCE [LARGE SCALE GENOMIC DNA]</scope>
    <source>
        <strain evidence="1 2">CPCC 100088</strain>
    </source>
</reference>
<comment type="caution">
    <text evidence="1">The sequence shown here is derived from an EMBL/GenBank/DDBJ whole genome shotgun (WGS) entry which is preliminary data.</text>
</comment>
<evidence type="ECO:0000313" key="2">
    <source>
        <dbReference type="Proteomes" id="UP001438953"/>
    </source>
</evidence>
<dbReference type="Proteomes" id="UP001438953">
    <property type="component" value="Unassembled WGS sequence"/>
</dbReference>
<keyword evidence="2" id="KW-1185">Reference proteome</keyword>
<gene>
    <name evidence="1" type="ORF">VSX56_17560</name>
</gene>
<sequence length="89" mass="10190">MFTIEHEFDATVITLVDEGDDPRDYLQEDIKIESFEDCVVVEQLDEQTNSVQRVVFSHAQLRELAASLSLPEGVYRMKQVEARDDGSLE</sequence>
<dbReference type="RefSeq" id="WP_349295829.1">
    <property type="nucleotide sequence ID" value="NZ_JAYWLC010000021.1"/>
</dbReference>
<dbReference type="EMBL" id="JAYWLC010000021">
    <property type="protein sequence ID" value="MER5173575.1"/>
    <property type="molecule type" value="Genomic_DNA"/>
</dbReference>
<accession>A0ABV1SL01</accession>
<proteinExistence type="predicted"/>
<evidence type="ECO:0000313" key="1">
    <source>
        <dbReference type="EMBL" id="MER5173575.1"/>
    </source>
</evidence>